<proteinExistence type="predicted"/>
<keyword evidence="3" id="KW-0460">Magnesium</keyword>
<keyword evidence="10" id="KW-1185">Reference proteome</keyword>
<dbReference type="Proteomes" id="UP000673691">
    <property type="component" value="Unassembled WGS sequence"/>
</dbReference>
<comment type="catalytic activity">
    <reaction evidence="7">
        <text>a (3R)-hydroxyacyl-[ACP] + NADP(+) = a 3-oxoacyl-[ACP] + NADPH + H(+)</text>
        <dbReference type="Rhea" id="RHEA:17397"/>
        <dbReference type="Rhea" id="RHEA-COMP:9916"/>
        <dbReference type="Rhea" id="RHEA-COMP:9945"/>
        <dbReference type="ChEBI" id="CHEBI:15378"/>
        <dbReference type="ChEBI" id="CHEBI:57783"/>
        <dbReference type="ChEBI" id="CHEBI:58349"/>
        <dbReference type="ChEBI" id="CHEBI:78776"/>
        <dbReference type="ChEBI" id="CHEBI:78827"/>
        <dbReference type="EC" id="1.1.1.100"/>
    </reaction>
</comment>
<keyword evidence="5" id="KW-0560">Oxidoreductase</keyword>
<organism evidence="9 10">
    <name type="scientific">Olpidium bornovanus</name>
    <dbReference type="NCBI Taxonomy" id="278681"/>
    <lineage>
        <taxon>Eukaryota</taxon>
        <taxon>Fungi</taxon>
        <taxon>Fungi incertae sedis</taxon>
        <taxon>Olpidiomycota</taxon>
        <taxon>Olpidiomycotina</taxon>
        <taxon>Olpidiomycetes</taxon>
        <taxon>Olpidiales</taxon>
        <taxon>Olpidiaceae</taxon>
        <taxon>Olpidium</taxon>
    </lineage>
</organism>
<dbReference type="InterPro" id="IPR004568">
    <property type="entry name" value="Ppantetheine-prot_Trfase_dom"/>
</dbReference>
<evidence type="ECO:0000256" key="7">
    <source>
        <dbReference type="ARBA" id="ARBA00048508"/>
    </source>
</evidence>
<dbReference type="GO" id="GO:0004316">
    <property type="term" value="F:3-oxoacyl-[acyl-carrier-protein] reductase (NADPH) activity"/>
    <property type="evidence" value="ECO:0007669"/>
    <property type="project" value="UniProtKB-EC"/>
</dbReference>
<dbReference type="Pfam" id="PF01648">
    <property type="entry name" value="ACPS"/>
    <property type="match status" value="1"/>
</dbReference>
<accession>A0A8H7ZPQ7</accession>
<comment type="catalytic activity">
    <reaction evidence="6">
        <text>acetyl-CoA + n malonyl-CoA + 2n NADPH + 4n H(+) = a long-chain-acyl-CoA + n CoA + n CO2 + 2n NADP(+).</text>
        <dbReference type="EC" id="2.3.1.86"/>
    </reaction>
</comment>
<dbReference type="SUPFAM" id="SSF53901">
    <property type="entry name" value="Thiolase-like"/>
    <property type="match status" value="1"/>
</dbReference>
<dbReference type="OrthoDB" id="4251012at2759"/>
<evidence type="ECO:0000259" key="8">
    <source>
        <dbReference type="Pfam" id="PF01648"/>
    </source>
</evidence>
<dbReference type="AlphaFoldDB" id="A0A8H7ZPQ7"/>
<dbReference type="GO" id="GO:0008897">
    <property type="term" value="F:holo-[acyl-carrier-protein] synthase activity"/>
    <property type="evidence" value="ECO:0007669"/>
    <property type="project" value="InterPro"/>
</dbReference>
<dbReference type="InterPro" id="IPR037143">
    <property type="entry name" value="4-PPantetheinyl_Trfase_dom_sf"/>
</dbReference>
<protein>
    <recommendedName>
        <fullName evidence="8">4'-phosphopantetheinyl transferase domain-containing protein</fullName>
    </recommendedName>
</protein>
<dbReference type="Gene3D" id="3.40.47.10">
    <property type="match status" value="1"/>
</dbReference>
<name>A0A8H7ZPQ7_9FUNG</name>
<dbReference type="InterPro" id="IPR008278">
    <property type="entry name" value="4-PPantetheinyl_Trfase_dom"/>
</dbReference>
<evidence type="ECO:0000256" key="5">
    <source>
        <dbReference type="ARBA" id="ARBA00023002"/>
    </source>
</evidence>
<dbReference type="NCBIfam" id="TIGR00556">
    <property type="entry name" value="pantethn_trn"/>
    <property type="match status" value="1"/>
</dbReference>
<dbReference type="Gene3D" id="3.90.470.20">
    <property type="entry name" value="4'-phosphopantetheinyl transferase domain"/>
    <property type="match status" value="1"/>
</dbReference>
<reference evidence="9 10" key="1">
    <citation type="journal article" name="Sci. Rep.">
        <title>Genome-scale phylogenetic analyses confirm Olpidium as the closest living zoosporic fungus to the non-flagellated, terrestrial fungi.</title>
        <authorList>
            <person name="Chang Y."/>
            <person name="Rochon D."/>
            <person name="Sekimoto S."/>
            <person name="Wang Y."/>
            <person name="Chovatia M."/>
            <person name="Sandor L."/>
            <person name="Salamov A."/>
            <person name="Grigoriev I.V."/>
            <person name="Stajich J.E."/>
            <person name="Spatafora J.W."/>
        </authorList>
    </citation>
    <scope>NUCLEOTIDE SEQUENCE [LARGE SCALE GENOMIC DNA]</scope>
    <source>
        <strain evidence="9">S191</strain>
    </source>
</reference>
<evidence type="ECO:0000313" key="10">
    <source>
        <dbReference type="Proteomes" id="UP000673691"/>
    </source>
</evidence>
<evidence type="ECO:0000256" key="3">
    <source>
        <dbReference type="ARBA" id="ARBA00022842"/>
    </source>
</evidence>
<dbReference type="EMBL" id="JAEFCI010010447">
    <property type="protein sequence ID" value="KAG5457211.1"/>
    <property type="molecule type" value="Genomic_DNA"/>
</dbReference>
<keyword evidence="4" id="KW-0521">NADP</keyword>
<evidence type="ECO:0000313" key="9">
    <source>
        <dbReference type="EMBL" id="KAG5457211.1"/>
    </source>
</evidence>
<dbReference type="InterPro" id="IPR016039">
    <property type="entry name" value="Thiolase-like"/>
</dbReference>
<comment type="caution">
    <text evidence="9">The sequence shown here is derived from an EMBL/GenBank/DDBJ whole genome shotgun (WGS) entry which is preliminary data.</text>
</comment>
<dbReference type="GO" id="GO:0000287">
    <property type="term" value="F:magnesium ion binding"/>
    <property type="evidence" value="ECO:0007669"/>
    <property type="project" value="InterPro"/>
</dbReference>
<keyword evidence="2" id="KW-0479">Metal-binding</keyword>
<feature type="domain" description="4'-phosphopantetheinyl transferase" evidence="8">
    <location>
        <begin position="208"/>
        <end position="306"/>
    </location>
</feature>
<dbReference type="SUPFAM" id="SSF56214">
    <property type="entry name" value="4'-phosphopantetheinyl transferase"/>
    <property type="match status" value="1"/>
</dbReference>
<sequence>MAYLGRKTGNVLPAIFQKHLTGHPKGAAAAWMLNGVLQVLETGLIPGNRNLDNVDPKLRDFKYILYPSHSIQTDGVRAGLLKSFGFGQAGAEILVIHPEYLFGALEDDVFRDYVARRDERQKRTYRYYHEMFTGEMPFVRVKSAAPYTAKQQSDVYLNLLARASYDKGAGSWSFAQPEMARTTPGDVAVTRALTEASKRLGLVTDSRGIGIDVELCSEFPIDDGAFVERNFTEAERTYCRQSSDPLASFCGRLAGKEAVVKAVNGAAGRDVWARGPSGLPPILKEIEILRESGRAPAVRFHGAAETVVENLDIKSIKVAISHSGAYSVSVATVVPEGRE</sequence>
<dbReference type="GO" id="GO:0006633">
    <property type="term" value="P:fatty acid biosynthetic process"/>
    <property type="evidence" value="ECO:0007669"/>
    <property type="project" value="InterPro"/>
</dbReference>
<dbReference type="GO" id="GO:0004321">
    <property type="term" value="F:fatty-acyl-CoA synthase activity"/>
    <property type="evidence" value="ECO:0007669"/>
    <property type="project" value="UniProtKB-EC"/>
</dbReference>
<evidence type="ECO:0000256" key="1">
    <source>
        <dbReference type="ARBA" id="ARBA00022679"/>
    </source>
</evidence>
<evidence type="ECO:0000256" key="4">
    <source>
        <dbReference type="ARBA" id="ARBA00022857"/>
    </source>
</evidence>
<keyword evidence="1" id="KW-0808">Transferase</keyword>
<gene>
    <name evidence="9" type="ORF">BJ554DRAFT_2831</name>
</gene>
<evidence type="ECO:0000256" key="6">
    <source>
        <dbReference type="ARBA" id="ARBA00048237"/>
    </source>
</evidence>
<evidence type="ECO:0000256" key="2">
    <source>
        <dbReference type="ARBA" id="ARBA00022723"/>
    </source>
</evidence>